<proteinExistence type="predicted"/>
<gene>
    <name evidence="2" type="ORF">PCAR00345_LOCUS18570</name>
</gene>
<feature type="region of interest" description="Disordered" evidence="1">
    <location>
        <begin position="95"/>
        <end position="197"/>
    </location>
</feature>
<organism evidence="2">
    <name type="scientific">Chrysotila carterae</name>
    <name type="common">Marine alga</name>
    <name type="synonym">Syracosphaera carterae</name>
    <dbReference type="NCBI Taxonomy" id="13221"/>
    <lineage>
        <taxon>Eukaryota</taxon>
        <taxon>Haptista</taxon>
        <taxon>Haptophyta</taxon>
        <taxon>Prymnesiophyceae</taxon>
        <taxon>Isochrysidales</taxon>
        <taxon>Isochrysidaceae</taxon>
        <taxon>Chrysotila</taxon>
    </lineage>
</organism>
<feature type="compositionally biased region" description="Pro residues" evidence="1">
    <location>
        <begin position="127"/>
        <end position="155"/>
    </location>
</feature>
<dbReference type="AlphaFoldDB" id="A0A7S4F1G8"/>
<name>A0A7S4F1G8_CHRCT</name>
<reference evidence="2" key="1">
    <citation type="submission" date="2021-01" db="EMBL/GenBank/DDBJ databases">
        <authorList>
            <person name="Corre E."/>
            <person name="Pelletier E."/>
            <person name="Niang G."/>
            <person name="Scheremetjew M."/>
            <person name="Finn R."/>
            <person name="Kale V."/>
            <person name="Holt S."/>
            <person name="Cochrane G."/>
            <person name="Meng A."/>
            <person name="Brown T."/>
            <person name="Cohen L."/>
        </authorList>
    </citation>
    <scope>NUCLEOTIDE SEQUENCE</scope>
    <source>
        <strain evidence="2">CCMP645</strain>
    </source>
</reference>
<evidence type="ECO:0000256" key="1">
    <source>
        <dbReference type="SAM" id="MobiDB-lite"/>
    </source>
</evidence>
<feature type="compositionally biased region" description="Low complexity" evidence="1">
    <location>
        <begin position="95"/>
        <end position="110"/>
    </location>
</feature>
<sequence length="197" mass="20657">MNSAKPVIRVTWKLRKKASSVWTACFHLTHPSIAQRSVALQAPDALYAQYILTPKPLAEKHLAARLSSHASLTPAERSSLSLMLETVDTCGGCGDASSGGCTSPSSSVLSRPAPKFPCGETRRQPLAEPPPPPDAPPPPYAPPPPSFAEPPPPPHAYASGCRVRAPRVPPRSSLLLGARRGPKPALSRAADGATSPT</sequence>
<evidence type="ECO:0000313" key="2">
    <source>
        <dbReference type="EMBL" id="CAE0765958.1"/>
    </source>
</evidence>
<protein>
    <submittedName>
        <fullName evidence="2">Uncharacterized protein</fullName>
    </submittedName>
</protein>
<accession>A0A7S4F1G8</accession>
<dbReference type="EMBL" id="HBIZ01029196">
    <property type="protein sequence ID" value="CAE0765958.1"/>
    <property type="molecule type" value="Transcribed_RNA"/>
</dbReference>